<proteinExistence type="predicted"/>
<accession>A0A7W3Y8D6</accession>
<evidence type="ECO:0000259" key="1">
    <source>
        <dbReference type="SMART" id="SM00857"/>
    </source>
</evidence>
<dbReference type="AlphaFoldDB" id="A0A7W3Y8D6"/>
<dbReference type="GO" id="GO:0003677">
    <property type="term" value="F:DNA binding"/>
    <property type="evidence" value="ECO:0007669"/>
    <property type="project" value="InterPro"/>
</dbReference>
<protein>
    <submittedName>
        <fullName evidence="2">Recombinase family protein</fullName>
    </submittedName>
</protein>
<dbReference type="RefSeq" id="WP_182597994.1">
    <property type="nucleotide sequence ID" value="NZ_JACIVC010000052.1"/>
</dbReference>
<organism evidence="2 3">
    <name type="scientific">Limosilactobacillus albertensis</name>
    <dbReference type="NCBI Taxonomy" id="2759752"/>
    <lineage>
        <taxon>Bacteria</taxon>
        <taxon>Bacillati</taxon>
        <taxon>Bacillota</taxon>
        <taxon>Bacilli</taxon>
        <taxon>Lactobacillales</taxon>
        <taxon>Lactobacillaceae</taxon>
        <taxon>Limosilactobacillus</taxon>
    </lineage>
</organism>
<dbReference type="Pfam" id="PF00239">
    <property type="entry name" value="Resolvase"/>
    <property type="match status" value="1"/>
</dbReference>
<reference evidence="2 3" key="1">
    <citation type="submission" date="2020-07" db="EMBL/GenBank/DDBJ databases">
        <title>Description of Limosilactobacillus balticus sp. nov., Limosilactobacillus agrestis sp. nov., Limosilactobacillus albertensis sp. nov., Limosilactobacillus rudii sp. nov., Limosilactobacillus fastidiosus sp. nov., five novel Limosilactobacillus species isolated from the vertebrate gastrointestinal tract, and proposal of 6 subspecies of Limosilactobacillus reuteri adapted to the gastrointestinal tract of specific vertebrate hosts.</title>
        <authorList>
            <person name="Li F."/>
            <person name="Cheng C."/>
            <person name="Zheng J."/>
            <person name="Quevedo R.M."/>
            <person name="Li J."/>
            <person name="Roos S."/>
            <person name="Gaenzle M.G."/>
            <person name="Walter J."/>
        </authorList>
    </citation>
    <scope>NUCLEOTIDE SEQUENCE [LARGE SCALE GENOMIC DNA]</scope>
    <source>
        <strain evidence="2 3">RRLNB_1_1</strain>
    </source>
</reference>
<dbReference type="GO" id="GO:0000150">
    <property type="term" value="F:DNA strand exchange activity"/>
    <property type="evidence" value="ECO:0007669"/>
    <property type="project" value="InterPro"/>
</dbReference>
<dbReference type="InterPro" id="IPR036162">
    <property type="entry name" value="Resolvase-like_N_sf"/>
</dbReference>
<sequence>MTTYGYIAGYLHDPVCKQDSLKSQLKTALTWNLDFNNIFADKFTAANKARYNLNNFLANAKEGDILIVPSLNVLYSNPRELCSLMQTIADKGIRLKSSDLDYGNESNIESWVFASQLSHLSYINYLHKQYAVKTLKKRQHQLKLNTGGRNKRVITRQYQQAYEYLQSHTYHETEAKFHLSKSTLYRIKKQVDGNQ</sequence>
<dbReference type="Gene3D" id="3.40.50.1390">
    <property type="entry name" value="Resolvase, N-terminal catalytic domain"/>
    <property type="match status" value="1"/>
</dbReference>
<dbReference type="Proteomes" id="UP000518316">
    <property type="component" value="Unassembled WGS sequence"/>
</dbReference>
<evidence type="ECO:0000313" key="2">
    <source>
        <dbReference type="EMBL" id="MBB1069372.1"/>
    </source>
</evidence>
<comment type="caution">
    <text evidence="2">The sequence shown here is derived from an EMBL/GenBank/DDBJ whole genome shotgun (WGS) entry which is preliminary data.</text>
</comment>
<dbReference type="SUPFAM" id="SSF53041">
    <property type="entry name" value="Resolvase-like"/>
    <property type="match status" value="1"/>
</dbReference>
<keyword evidence="3" id="KW-1185">Reference proteome</keyword>
<gene>
    <name evidence="2" type="ORF">H5S40_04275</name>
</gene>
<dbReference type="EMBL" id="JACIVC010000052">
    <property type="protein sequence ID" value="MBB1069372.1"/>
    <property type="molecule type" value="Genomic_DNA"/>
</dbReference>
<evidence type="ECO:0000313" key="3">
    <source>
        <dbReference type="Proteomes" id="UP000518316"/>
    </source>
</evidence>
<dbReference type="SMART" id="SM00857">
    <property type="entry name" value="Resolvase"/>
    <property type="match status" value="1"/>
</dbReference>
<dbReference type="InterPro" id="IPR006119">
    <property type="entry name" value="Resolv_N"/>
</dbReference>
<name>A0A7W3Y8D6_9LACO</name>
<feature type="domain" description="Resolvase/invertase-type recombinase catalytic" evidence="1">
    <location>
        <begin position="7"/>
        <end position="142"/>
    </location>
</feature>